<reference evidence="1" key="1">
    <citation type="journal article" date="2019" name="bioRxiv">
        <title>The Genome of the Zebra Mussel, Dreissena polymorpha: A Resource for Invasive Species Research.</title>
        <authorList>
            <person name="McCartney M.A."/>
            <person name="Auch B."/>
            <person name="Kono T."/>
            <person name="Mallez S."/>
            <person name="Zhang Y."/>
            <person name="Obille A."/>
            <person name="Becker A."/>
            <person name="Abrahante J.E."/>
            <person name="Garbe J."/>
            <person name="Badalamenti J.P."/>
            <person name="Herman A."/>
            <person name="Mangelson H."/>
            <person name="Liachko I."/>
            <person name="Sullivan S."/>
            <person name="Sone E.D."/>
            <person name="Koren S."/>
            <person name="Silverstein K.A.T."/>
            <person name="Beckman K.B."/>
            <person name="Gohl D.M."/>
        </authorList>
    </citation>
    <scope>NUCLEOTIDE SEQUENCE</scope>
    <source>
        <strain evidence="1">Duluth1</strain>
        <tissue evidence="1">Whole animal</tissue>
    </source>
</reference>
<protein>
    <submittedName>
        <fullName evidence="1">Uncharacterized protein</fullName>
    </submittedName>
</protein>
<reference evidence="1" key="2">
    <citation type="submission" date="2020-11" db="EMBL/GenBank/DDBJ databases">
        <authorList>
            <person name="McCartney M.A."/>
            <person name="Auch B."/>
            <person name="Kono T."/>
            <person name="Mallez S."/>
            <person name="Becker A."/>
            <person name="Gohl D.M."/>
            <person name="Silverstein K.A.T."/>
            <person name="Koren S."/>
            <person name="Bechman K.B."/>
            <person name="Herman A."/>
            <person name="Abrahante J.E."/>
            <person name="Garbe J."/>
        </authorList>
    </citation>
    <scope>NUCLEOTIDE SEQUENCE</scope>
    <source>
        <strain evidence="1">Duluth1</strain>
        <tissue evidence="1">Whole animal</tissue>
    </source>
</reference>
<evidence type="ECO:0000313" key="2">
    <source>
        <dbReference type="Proteomes" id="UP000828390"/>
    </source>
</evidence>
<dbReference type="AlphaFoldDB" id="A0A9D4H261"/>
<sequence length="163" mass="18313">MSPPLFPHPHLDNPSLLILSPKGMSSHSFLTLTQIIITSSPSHTQVCPYHCFLTLTQIILAQIILTSSPSHTQVCHRPLLSPSHRSSLPPHPLTQVCPPTLFPHPHFYNPSLLNLSHTGMSPPLFSHHHTDHHYLLTLSHTSMPPPLFHQPHTDHPYLPTLFH</sequence>
<accession>A0A9D4H261</accession>
<name>A0A9D4H261_DREPO</name>
<dbReference type="EMBL" id="JAIWYP010000005">
    <property type="protein sequence ID" value="KAH3827243.1"/>
    <property type="molecule type" value="Genomic_DNA"/>
</dbReference>
<evidence type="ECO:0000313" key="1">
    <source>
        <dbReference type="EMBL" id="KAH3827243.1"/>
    </source>
</evidence>
<gene>
    <name evidence="1" type="ORF">DPMN_129173</name>
</gene>
<keyword evidence="2" id="KW-1185">Reference proteome</keyword>
<dbReference type="Proteomes" id="UP000828390">
    <property type="component" value="Unassembled WGS sequence"/>
</dbReference>
<proteinExistence type="predicted"/>
<organism evidence="1 2">
    <name type="scientific">Dreissena polymorpha</name>
    <name type="common">Zebra mussel</name>
    <name type="synonym">Mytilus polymorpha</name>
    <dbReference type="NCBI Taxonomy" id="45954"/>
    <lineage>
        <taxon>Eukaryota</taxon>
        <taxon>Metazoa</taxon>
        <taxon>Spiralia</taxon>
        <taxon>Lophotrochozoa</taxon>
        <taxon>Mollusca</taxon>
        <taxon>Bivalvia</taxon>
        <taxon>Autobranchia</taxon>
        <taxon>Heteroconchia</taxon>
        <taxon>Euheterodonta</taxon>
        <taxon>Imparidentia</taxon>
        <taxon>Neoheterodontei</taxon>
        <taxon>Myida</taxon>
        <taxon>Dreissenoidea</taxon>
        <taxon>Dreissenidae</taxon>
        <taxon>Dreissena</taxon>
    </lineage>
</organism>
<comment type="caution">
    <text evidence="1">The sequence shown here is derived from an EMBL/GenBank/DDBJ whole genome shotgun (WGS) entry which is preliminary data.</text>
</comment>